<comment type="caution">
    <text evidence="7">The sequence shown here is derived from an EMBL/GenBank/DDBJ whole genome shotgun (WGS) entry which is preliminary data.</text>
</comment>
<dbReference type="InterPro" id="IPR046338">
    <property type="entry name" value="GAIN_dom_sf"/>
</dbReference>
<organism evidence="7 8">
    <name type="scientific">Stichopus japonicus</name>
    <name type="common">Sea cucumber</name>
    <dbReference type="NCBI Taxonomy" id="307972"/>
    <lineage>
        <taxon>Eukaryota</taxon>
        <taxon>Metazoa</taxon>
        <taxon>Echinodermata</taxon>
        <taxon>Eleutherozoa</taxon>
        <taxon>Echinozoa</taxon>
        <taxon>Holothuroidea</taxon>
        <taxon>Aspidochirotacea</taxon>
        <taxon>Aspidochirotida</taxon>
        <taxon>Stichopodidae</taxon>
        <taxon>Apostichopus</taxon>
    </lineage>
</organism>
<feature type="non-terminal residue" evidence="7">
    <location>
        <position position="1"/>
    </location>
</feature>
<keyword evidence="8" id="KW-1185">Reference proteome</keyword>
<dbReference type="OrthoDB" id="1100386at2759"/>
<evidence type="ECO:0000256" key="2">
    <source>
        <dbReference type="ARBA" id="ARBA00022692"/>
    </source>
</evidence>
<dbReference type="InterPro" id="IPR000203">
    <property type="entry name" value="GPS"/>
</dbReference>
<feature type="domain" description="GAIN-B" evidence="6">
    <location>
        <begin position="17"/>
        <end position="178"/>
    </location>
</feature>
<evidence type="ECO:0000256" key="3">
    <source>
        <dbReference type="ARBA" id="ARBA00022989"/>
    </source>
</evidence>
<dbReference type="GO" id="GO:0004930">
    <property type="term" value="F:G protein-coupled receptor activity"/>
    <property type="evidence" value="ECO:0007669"/>
    <property type="project" value="TreeGrafter"/>
</dbReference>
<dbReference type="PANTHER" id="PTHR12011">
    <property type="entry name" value="ADHESION G-PROTEIN COUPLED RECEPTOR"/>
    <property type="match status" value="1"/>
</dbReference>
<evidence type="ECO:0000256" key="4">
    <source>
        <dbReference type="ARBA" id="ARBA00023136"/>
    </source>
</evidence>
<dbReference type="SMART" id="SM00303">
    <property type="entry name" value="GPS"/>
    <property type="match status" value="1"/>
</dbReference>
<keyword evidence="5" id="KW-1015">Disulfide bond</keyword>
<dbReference type="Pfam" id="PF01825">
    <property type="entry name" value="GPS"/>
    <property type="match status" value="1"/>
</dbReference>
<dbReference type="GO" id="GO:0007189">
    <property type="term" value="P:adenylate cyclase-activating G protein-coupled receptor signaling pathway"/>
    <property type="evidence" value="ECO:0007669"/>
    <property type="project" value="TreeGrafter"/>
</dbReference>
<proteinExistence type="predicted"/>
<evidence type="ECO:0000256" key="1">
    <source>
        <dbReference type="ARBA" id="ARBA00004370"/>
    </source>
</evidence>
<protein>
    <submittedName>
        <fullName evidence="7">Putative G-protein coupled receptor</fullName>
    </submittedName>
</protein>
<dbReference type="GO" id="GO:0005886">
    <property type="term" value="C:plasma membrane"/>
    <property type="evidence" value="ECO:0007669"/>
    <property type="project" value="TreeGrafter"/>
</dbReference>
<dbReference type="PROSITE" id="PS50221">
    <property type="entry name" value="GAIN_B"/>
    <property type="match status" value="1"/>
</dbReference>
<sequence>LIEIDEDELGKETQGSSSVIICLEQLVSNVQENPGNFTDVQANVGVQAVKVNPSITNAITFISLSPSNSTHQDVQNADLSEENTILHNDEREIQTDISLTSIFVPSIILELALIAVEGIDSNEVVIEKTCVFWLVQPGRESGSWSDDGCLTSKDNNHTVCTCSHLTNFAVLVRTEAEAPFTDPYQPLRKPVAFYITFLAGDLAKTSPRHCRNIATAIHYF</sequence>
<dbReference type="Gene3D" id="2.60.220.50">
    <property type="match status" value="1"/>
</dbReference>
<comment type="subcellular location">
    <subcellularLocation>
        <location evidence="1">Membrane</location>
    </subcellularLocation>
</comment>
<evidence type="ECO:0000313" key="8">
    <source>
        <dbReference type="Proteomes" id="UP000230750"/>
    </source>
</evidence>
<dbReference type="AlphaFoldDB" id="A0A2G8LG30"/>
<name>A0A2G8LG30_STIJA</name>
<keyword evidence="2" id="KW-0812">Transmembrane</keyword>
<accession>A0A2G8LG30</accession>
<dbReference type="Proteomes" id="UP000230750">
    <property type="component" value="Unassembled WGS sequence"/>
</dbReference>
<evidence type="ECO:0000259" key="6">
    <source>
        <dbReference type="PROSITE" id="PS50221"/>
    </source>
</evidence>
<dbReference type="EMBL" id="MRZV01000089">
    <property type="protein sequence ID" value="PIK59209.1"/>
    <property type="molecule type" value="Genomic_DNA"/>
</dbReference>
<evidence type="ECO:0000313" key="7">
    <source>
        <dbReference type="EMBL" id="PIK59209.1"/>
    </source>
</evidence>
<reference evidence="7 8" key="1">
    <citation type="journal article" date="2017" name="PLoS Biol.">
        <title>The sea cucumber genome provides insights into morphological evolution and visceral regeneration.</title>
        <authorList>
            <person name="Zhang X."/>
            <person name="Sun L."/>
            <person name="Yuan J."/>
            <person name="Sun Y."/>
            <person name="Gao Y."/>
            <person name="Zhang L."/>
            <person name="Li S."/>
            <person name="Dai H."/>
            <person name="Hamel J.F."/>
            <person name="Liu C."/>
            <person name="Yu Y."/>
            <person name="Liu S."/>
            <person name="Lin W."/>
            <person name="Guo K."/>
            <person name="Jin S."/>
            <person name="Xu P."/>
            <person name="Storey K.B."/>
            <person name="Huan P."/>
            <person name="Zhang T."/>
            <person name="Zhou Y."/>
            <person name="Zhang J."/>
            <person name="Lin C."/>
            <person name="Li X."/>
            <person name="Xing L."/>
            <person name="Huo D."/>
            <person name="Sun M."/>
            <person name="Wang L."/>
            <person name="Mercier A."/>
            <person name="Li F."/>
            <person name="Yang H."/>
            <person name="Xiang J."/>
        </authorList>
    </citation>
    <scope>NUCLEOTIDE SEQUENCE [LARGE SCALE GENOMIC DNA]</scope>
    <source>
        <strain evidence="7">Shaxun</strain>
        <tissue evidence="7">Muscle</tissue>
    </source>
</reference>
<evidence type="ECO:0000256" key="5">
    <source>
        <dbReference type="ARBA" id="ARBA00023157"/>
    </source>
</evidence>
<dbReference type="PANTHER" id="PTHR12011:SF471">
    <property type="entry name" value="G-PROTEIN COUPLED RECEPTORS FAMILY 2 PROFILE 2 DOMAIN-CONTAINING PROTEIN"/>
    <property type="match status" value="1"/>
</dbReference>
<keyword evidence="4" id="KW-0472">Membrane</keyword>
<gene>
    <name evidence="7" type="ORF">BSL78_03848</name>
</gene>
<dbReference type="InterPro" id="IPR057244">
    <property type="entry name" value="GAIN_B"/>
</dbReference>
<keyword evidence="3" id="KW-1133">Transmembrane helix</keyword>
<keyword evidence="7" id="KW-0675">Receptor</keyword>